<gene>
    <name evidence="6" type="ORF">N0V83_001633</name>
</gene>
<dbReference type="EMBL" id="JAPEUY010000002">
    <property type="protein sequence ID" value="KAJ4376350.1"/>
    <property type="molecule type" value="Genomic_DNA"/>
</dbReference>
<feature type="binding site" evidence="4">
    <location>
        <position position="203"/>
    </location>
    <ligand>
        <name>substrate</name>
    </ligand>
</feature>
<feature type="binding site" evidence="4">
    <location>
        <position position="177"/>
    </location>
    <ligand>
        <name>substrate</name>
    </ligand>
</feature>
<feature type="active site" description="Acyl-ester intermediate" evidence="3">
    <location>
        <position position="216"/>
    </location>
</feature>
<dbReference type="SUPFAM" id="SSF75304">
    <property type="entry name" value="Amidase signature (AS) enzymes"/>
    <property type="match status" value="1"/>
</dbReference>
<evidence type="ECO:0000256" key="1">
    <source>
        <dbReference type="ARBA" id="ARBA00009199"/>
    </source>
</evidence>
<evidence type="ECO:0000256" key="4">
    <source>
        <dbReference type="PIRSR" id="PIRSR001221-2"/>
    </source>
</evidence>
<accession>A0A9W8YFL1</accession>
<keyword evidence="2" id="KW-0378">Hydrolase</keyword>
<dbReference type="Gene3D" id="3.90.1300.10">
    <property type="entry name" value="Amidase signature (AS) domain"/>
    <property type="match status" value="1"/>
</dbReference>
<feature type="active site" description="Charge relay system" evidence="3">
    <location>
        <position position="119"/>
    </location>
</feature>
<evidence type="ECO:0000256" key="3">
    <source>
        <dbReference type="PIRSR" id="PIRSR001221-1"/>
    </source>
</evidence>
<comment type="caution">
    <text evidence="6">The sequence shown here is derived from an EMBL/GenBank/DDBJ whole genome shotgun (WGS) entry which is preliminary data.</text>
</comment>
<comment type="similarity">
    <text evidence="1">Belongs to the amidase family.</text>
</comment>
<protein>
    <recommendedName>
        <fullName evidence="5">Amidase domain-containing protein</fullName>
    </recommendedName>
</protein>
<proteinExistence type="inferred from homology"/>
<dbReference type="AlphaFoldDB" id="A0A9W8YFL1"/>
<sequence length="531" mass="58329">MSSSSTPSWQTLAQQKRESILAAIPKEWRIENIPSVEDQVDVTEYVKQYLTQEEVQITQCGADEIAKKVGGGVWSAEELHCLHEIFFDAAIQNAKNLDTYYATHKKTLGPLHGVPVSLKDQFHVADVETTMGYVGWIGTFEGRKGTGKEKVVESEMVKMLRKAGAVLYCKTSVPHTLMSGETVNNIIGYTLNPKNRRLTAGGSSAPVGFGTDIGGSIRIPAAFNGLYGLRPSVGRLPYHGMANSMDGQNSILSVVGPLGPDIASLRLVTKTLLDQSPWLVDPLVHEIPWRPEQEAEIMTGGDKLTFGLLASDGVVNPTPPVRRALDIVVKALQAAGHEVIPWTPPSHKDLQDTGFKTWIYDGGADARAAFGLSGEPMSAQIKFFNEIDKEFSASDIAANNVELRRLKKEYLDYWNSTVSKTDTGKPVDAVISPLAPWPAARPGRYSYYGYSTWVNILDYTSVVVPVTNVDKDVDEKEVAYTAIDEQDKKVQDDYDPEIYDGAHVSLQIVGRRLQEEKMLAVAEYVGKLIGK</sequence>
<feature type="domain" description="Amidase" evidence="5">
    <location>
        <begin position="76"/>
        <end position="519"/>
    </location>
</feature>
<dbReference type="Pfam" id="PF01425">
    <property type="entry name" value="Amidase"/>
    <property type="match status" value="1"/>
</dbReference>
<evidence type="ECO:0000256" key="2">
    <source>
        <dbReference type="ARBA" id="ARBA00022801"/>
    </source>
</evidence>
<dbReference type="InterPro" id="IPR036928">
    <property type="entry name" value="AS_sf"/>
</dbReference>
<feature type="binding site" evidence="4">
    <location>
        <begin position="213"/>
        <end position="216"/>
    </location>
    <ligand>
        <name>substrate</name>
    </ligand>
</feature>
<dbReference type="Proteomes" id="UP001140560">
    <property type="component" value="Unassembled WGS sequence"/>
</dbReference>
<organism evidence="6 7">
    <name type="scientific">Neocucurbitaria cava</name>
    <dbReference type="NCBI Taxonomy" id="798079"/>
    <lineage>
        <taxon>Eukaryota</taxon>
        <taxon>Fungi</taxon>
        <taxon>Dikarya</taxon>
        <taxon>Ascomycota</taxon>
        <taxon>Pezizomycotina</taxon>
        <taxon>Dothideomycetes</taxon>
        <taxon>Pleosporomycetidae</taxon>
        <taxon>Pleosporales</taxon>
        <taxon>Pleosporineae</taxon>
        <taxon>Cucurbitariaceae</taxon>
        <taxon>Neocucurbitaria</taxon>
    </lineage>
</organism>
<feature type="active site" description="Charge relay system" evidence="3">
    <location>
        <position position="203"/>
    </location>
</feature>
<dbReference type="PANTHER" id="PTHR46072">
    <property type="entry name" value="AMIDASE-RELATED-RELATED"/>
    <property type="match status" value="1"/>
</dbReference>
<evidence type="ECO:0000313" key="7">
    <source>
        <dbReference type="Proteomes" id="UP001140560"/>
    </source>
</evidence>
<dbReference type="OrthoDB" id="6428749at2759"/>
<name>A0A9W8YFL1_9PLEO</name>
<reference evidence="6" key="1">
    <citation type="submission" date="2022-10" db="EMBL/GenBank/DDBJ databases">
        <title>Tapping the CABI collections for fungal endophytes: first genome assemblies for Collariella, Neodidymelliopsis, Ascochyta clinopodiicola, Didymella pomorum, Didymosphaeria variabile, Neocosmospora piperis and Neocucurbitaria cava.</title>
        <authorList>
            <person name="Hill R."/>
        </authorList>
    </citation>
    <scope>NUCLEOTIDE SEQUENCE</scope>
    <source>
        <strain evidence="6">IMI 356814</strain>
    </source>
</reference>
<dbReference type="PANTHER" id="PTHR46072:SF7">
    <property type="entry name" value="AMIDASE"/>
    <property type="match status" value="1"/>
</dbReference>
<dbReference type="InterPro" id="IPR023631">
    <property type="entry name" value="Amidase_dom"/>
</dbReference>
<keyword evidence="7" id="KW-1185">Reference proteome</keyword>
<dbReference type="PIRSF" id="PIRSF001221">
    <property type="entry name" value="Amidase_fungi"/>
    <property type="match status" value="1"/>
</dbReference>
<evidence type="ECO:0000259" key="5">
    <source>
        <dbReference type="Pfam" id="PF01425"/>
    </source>
</evidence>
<dbReference type="GO" id="GO:0016787">
    <property type="term" value="F:hydrolase activity"/>
    <property type="evidence" value="ECO:0007669"/>
    <property type="project" value="UniProtKB-KW"/>
</dbReference>
<evidence type="ECO:0000313" key="6">
    <source>
        <dbReference type="EMBL" id="KAJ4376350.1"/>
    </source>
</evidence>